<evidence type="ECO:0000313" key="1">
    <source>
        <dbReference type="EMBL" id="GAA4938645.1"/>
    </source>
</evidence>
<name>A0ABP9GD15_9FLAO</name>
<protein>
    <recommendedName>
        <fullName evidence="3">Lipoprotein</fullName>
    </recommendedName>
</protein>
<sequence length="175" mass="20194">MKPMHNKILFVISLFILCFSCKKTQENTSADATEQSIRQEITEKDISKIKYVEYALDLKTEDTIEDWVEYSQLQDLITDVKKGDLSFFNDNKTVIKLLLKELKSNIPEQVNSASITARILVLETKLYKLESLSNLSTTSKEELIAVIKEFLVSFSNLNMQMNKKIEFDSRSIEKP</sequence>
<accession>A0ABP9GD15</accession>
<comment type="caution">
    <text evidence="1">The sequence shown here is derived from an EMBL/GenBank/DDBJ whole genome shotgun (WGS) entry which is preliminary data.</text>
</comment>
<evidence type="ECO:0000313" key="2">
    <source>
        <dbReference type="Proteomes" id="UP001501302"/>
    </source>
</evidence>
<dbReference type="Proteomes" id="UP001501302">
    <property type="component" value="Unassembled WGS sequence"/>
</dbReference>
<reference evidence="2" key="1">
    <citation type="journal article" date="2019" name="Int. J. Syst. Evol. Microbiol.">
        <title>The Global Catalogue of Microorganisms (GCM) 10K type strain sequencing project: providing services to taxonomists for standard genome sequencing and annotation.</title>
        <authorList>
            <consortium name="The Broad Institute Genomics Platform"/>
            <consortium name="The Broad Institute Genome Sequencing Center for Infectious Disease"/>
            <person name="Wu L."/>
            <person name="Ma J."/>
        </authorList>
    </citation>
    <scope>NUCLEOTIDE SEQUENCE [LARGE SCALE GENOMIC DNA]</scope>
    <source>
        <strain evidence="2">JCM 18285</strain>
    </source>
</reference>
<proteinExistence type="predicted"/>
<evidence type="ECO:0008006" key="3">
    <source>
        <dbReference type="Google" id="ProtNLM"/>
    </source>
</evidence>
<dbReference type="EMBL" id="BAABJJ010000011">
    <property type="protein sequence ID" value="GAA4938645.1"/>
    <property type="molecule type" value="Genomic_DNA"/>
</dbReference>
<gene>
    <name evidence="1" type="ORF">GCM10023314_09080</name>
</gene>
<keyword evidence="2" id="KW-1185">Reference proteome</keyword>
<organism evidence="1 2">
    <name type="scientific">Algibacter agarivorans</name>
    <dbReference type="NCBI Taxonomy" id="1109741"/>
    <lineage>
        <taxon>Bacteria</taxon>
        <taxon>Pseudomonadati</taxon>
        <taxon>Bacteroidota</taxon>
        <taxon>Flavobacteriia</taxon>
        <taxon>Flavobacteriales</taxon>
        <taxon>Flavobacteriaceae</taxon>
        <taxon>Algibacter</taxon>
    </lineage>
</organism>